<keyword evidence="2" id="KW-0067">ATP-binding</keyword>
<organism evidence="2 3">
    <name type="scientific">Succinivibrio faecicola</name>
    <dbReference type="NCBI Taxonomy" id="2820300"/>
    <lineage>
        <taxon>Bacteria</taxon>
        <taxon>Pseudomonadati</taxon>
        <taxon>Pseudomonadota</taxon>
        <taxon>Gammaproteobacteria</taxon>
        <taxon>Aeromonadales</taxon>
        <taxon>Succinivibrionaceae</taxon>
        <taxon>Succinivibrio</taxon>
    </lineage>
</organism>
<proteinExistence type="predicted"/>
<dbReference type="Pfam" id="PF13558">
    <property type="entry name" value="SbcC_Walker_B"/>
    <property type="match status" value="1"/>
</dbReference>
<dbReference type="EMBL" id="JAGFNY010000040">
    <property type="protein sequence ID" value="MBW7570982.1"/>
    <property type="molecule type" value="Genomic_DNA"/>
</dbReference>
<comment type="caution">
    <text evidence="2">The sequence shown here is derived from an EMBL/GenBank/DDBJ whole genome shotgun (WGS) entry which is preliminary data.</text>
</comment>
<keyword evidence="2" id="KW-0547">Nucleotide-binding</keyword>
<dbReference type="Pfam" id="PF13555">
    <property type="entry name" value="AAA_29"/>
    <property type="match status" value="1"/>
</dbReference>
<dbReference type="RefSeq" id="WP_219938206.1">
    <property type="nucleotide sequence ID" value="NZ_JAGFNY010000040.1"/>
</dbReference>
<evidence type="ECO:0000256" key="1">
    <source>
        <dbReference type="SAM" id="Coils"/>
    </source>
</evidence>
<feature type="coiled-coil region" evidence="1">
    <location>
        <begin position="727"/>
        <end position="754"/>
    </location>
</feature>
<dbReference type="PANTHER" id="PTHR32182">
    <property type="entry name" value="DNA REPLICATION AND REPAIR PROTEIN RECF"/>
    <property type="match status" value="1"/>
</dbReference>
<dbReference type="CDD" id="cd00267">
    <property type="entry name" value="ABC_ATPase"/>
    <property type="match status" value="1"/>
</dbReference>
<feature type="coiled-coil region" evidence="1">
    <location>
        <begin position="323"/>
        <end position="453"/>
    </location>
</feature>
<dbReference type="SUPFAM" id="SSF52540">
    <property type="entry name" value="P-loop containing nucleoside triphosphate hydrolases"/>
    <property type="match status" value="1"/>
</dbReference>
<dbReference type="InterPro" id="IPR027417">
    <property type="entry name" value="P-loop_NTPase"/>
</dbReference>
<keyword evidence="1" id="KW-0175">Coiled coil</keyword>
<reference evidence="2 3" key="1">
    <citation type="submission" date="2021-03" db="EMBL/GenBank/DDBJ databases">
        <title>Succinivibrio sp. nov. isolated from feces of cow.</title>
        <authorList>
            <person name="Choi J.-Y."/>
        </authorList>
    </citation>
    <scope>NUCLEOTIDE SEQUENCE [LARGE SCALE GENOMIC DNA]</scope>
    <source>
        <strain evidence="2 3">AGMB01872</strain>
    </source>
</reference>
<accession>A0ABS7DI60</accession>
<dbReference type="Gene3D" id="3.40.50.300">
    <property type="entry name" value="P-loop containing nucleotide triphosphate hydrolases"/>
    <property type="match status" value="1"/>
</dbReference>
<dbReference type="GO" id="GO:0005524">
    <property type="term" value="F:ATP binding"/>
    <property type="evidence" value="ECO:0007669"/>
    <property type="project" value="UniProtKB-KW"/>
</dbReference>
<dbReference type="PANTHER" id="PTHR32182:SF0">
    <property type="entry name" value="DNA REPLICATION AND REPAIR PROTEIN RECF"/>
    <property type="match status" value="1"/>
</dbReference>
<name>A0ABS7DI60_9GAMM</name>
<gene>
    <name evidence="2" type="ORF">J5V48_08755</name>
</gene>
<dbReference type="Proteomes" id="UP000731465">
    <property type="component" value="Unassembled WGS sequence"/>
</dbReference>
<evidence type="ECO:0000313" key="2">
    <source>
        <dbReference type="EMBL" id="MBW7570982.1"/>
    </source>
</evidence>
<protein>
    <submittedName>
        <fullName evidence="2">ATP-binding cassette domain-containing protein</fullName>
    </submittedName>
</protein>
<keyword evidence="3" id="KW-1185">Reference proteome</keyword>
<evidence type="ECO:0000313" key="3">
    <source>
        <dbReference type="Proteomes" id="UP000731465"/>
    </source>
</evidence>
<sequence length="1126" mass="128978">MQPIQTELNFSEDTESQVKLRSVSVFNWGSFNGLHTLRINPDGTLITGENGSGKSTIIDALMTLLRPAGKIDYNVAAAQDQKKDRSLLSYMRGSFGTKISDGEQVSRNLRSEATVSVIKALYEYVNFEKKVVLLGIFYVNSSSNAYSDVKKIYCVSSTDIDLKDVLSRYKNQDTRALKEFLRSIDGCRVCDDNFGEYETHFRRQLRMDNANAPALLSRALGLKKIDDLTGLIRTLVLEPGTVKEDAQNTIHQFDDLQTIHGKLEDARSQEEKLSPLPNFVKKYEENSLLTRTYDKALSFVDPFISTFAKDFYQKCFEEKTYEYDNSQSLYKDLLQKQEQAEIEKERCHTNLIKGGGDKSEQVKQLIAQKRIESRRLEENLKSYNLLSSRLGLKTLSTIDDFNYNLKALDEKKQVFETERDNFLDEWVGLSKQKDDINSDIQECKEELQELEKHSDSNLSSAYLQLRDNISDSLSINADELVYVAELIEVKKSEEIWHGAIERALGGIRQTLLVSEEHYPLITKWINSRHTGLHVRIQVANRVKESNVTFGNQGYLVKLNFKQHRYTQWLKQHLDKYDLVCANSVEELNQTEFSMTKEGLIHKTHGFFEKKDLKRIDDRREWCLGFSNKDKIQLLKQDIEHKTEKLKEIVKAISSQKEKQSAINNNIMACSRLKDFKSFADLDVGAIKVELTKLEAELDMLEHNPEIAKLQKLYDDSVKALNDIDVRIRDMNRKIGGIENDLNDLKQKIERHQENSQIEIPDTTYELLLKCMGQVKLTSENVFLDNNPTALRHELTVKRERASENAQNAQTKIVSVISSFYANESWYTICSDWGKEFEAYPNYLKHLENIQNEGLPKLVEEFKAKLNTEVTQSVACIVQKIDQELSLIKDRIGQINNVLKRAEFNENSYLSIEPKKLTNPTLQEFDRDSRKVMNMLSLDDHEARYRAISKVIRTLETALSSNSQEMKTVLDPRLRMQFLANVIDANSGEIKDTLNSSSGKSGGEKESFAGSVLAASLAYVLTPEGAETPVYATVFLDEAFSNTSDKVSQRVLKIFHELGLHVNLITPFKNIELARDYAKSLVIMGRDVNTHSSSMCELSWEDYDEQLRVKKEQELRALGISFEDSTN</sequence>